<evidence type="ECO:0000256" key="3">
    <source>
        <dbReference type="ARBA" id="ARBA00023015"/>
    </source>
</evidence>
<dbReference type="InterPro" id="IPR004839">
    <property type="entry name" value="Aminotransferase_I/II_large"/>
</dbReference>
<evidence type="ECO:0000256" key="4">
    <source>
        <dbReference type="ARBA" id="ARBA00023125"/>
    </source>
</evidence>
<evidence type="ECO:0000313" key="7">
    <source>
        <dbReference type="EMBL" id="AGK56880.1"/>
    </source>
</evidence>
<dbReference type="PRINTS" id="PR00035">
    <property type="entry name" value="HTHGNTR"/>
</dbReference>
<dbReference type="SUPFAM" id="SSF46785">
    <property type="entry name" value="Winged helix' DNA-binding domain"/>
    <property type="match status" value="1"/>
</dbReference>
<dbReference type="GO" id="GO:0003677">
    <property type="term" value="F:DNA binding"/>
    <property type="evidence" value="ECO:0007669"/>
    <property type="project" value="UniProtKB-KW"/>
</dbReference>
<dbReference type="Pfam" id="PF00392">
    <property type="entry name" value="GntR"/>
    <property type="match status" value="1"/>
</dbReference>
<proteinExistence type="inferred from homology"/>
<organism evidence="7 8">
    <name type="scientific">Hyphomicrobium denitrificans 1NES1</name>
    <dbReference type="NCBI Taxonomy" id="670307"/>
    <lineage>
        <taxon>Bacteria</taxon>
        <taxon>Pseudomonadati</taxon>
        <taxon>Pseudomonadota</taxon>
        <taxon>Alphaproteobacteria</taxon>
        <taxon>Hyphomicrobiales</taxon>
        <taxon>Hyphomicrobiaceae</taxon>
        <taxon>Hyphomicrobium</taxon>
    </lineage>
</organism>
<evidence type="ECO:0000259" key="6">
    <source>
        <dbReference type="PROSITE" id="PS50949"/>
    </source>
</evidence>
<protein>
    <submittedName>
        <fullName evidence="7">GntR family transcriptional regulator</fullName>
    </submittedName>
</protein>
<sequence>MEGDVQLPLAVNRHSTLNLQTQVFEQIRSMILAGQLRSGQRLPSSRHLCQQLQVSRITITLAFARLADEGYVETAKSLGTFVSREIPEQALHALRTGFEHTEQPIVSDQFRPDLLKLRSHNLVNARLKRSMIDFWVGRPDARSFPLRTWTRLTTKRLLSAGSALTEYRDPTGFIELRQAIADHLRPARGIIAEAEQIIITGGCQEGLNLVCRMLLSAGTDAIVESPGYAGASYLFESFGAHLHQIRVDEKGLDVAQLPDVTNALAYVTPSHQYPMGCTLPLDRRLELLAWAVKTNSYVVEDDYDSDFRYVGSPLAALKALDRANRVFYVGTFSKCLGAGLRIGYVVVPPAMLPAARHYKALMNNGQPWLEQAVLADFMNTGGYARHLRTIRQHYLGKRDALLRALNCNFGQGRAIGAEGGMHLAWRIPAHLPVAPVIVSKALEYGVGVYDLSPKAAVSPGRTTYAERHLMFGYSSLTEKQITTGVERLAASLRTQGASDMRPIKALSC</sequence>
<keyword evidence="4" id="KW-0238">DNA-binding</keyword>
<dbReference type="PROSITE" id="PS50949">
    <property type="entry name" value="HTH_GNTR"/>
    <property type="match status" value="1"/>
</dbReference>
<evidence type="ECO:0000256" key="1">
    <source>
        <dbReference type="ARBA" id="ARBA00005384"/>
    </source>
</evidence>
<dbReference type="CDD" id="cd07377">
    <property type="entry name" value="WHTH_GntR"/>
    <property type="match status" value="1"/>
</dbReference>
<dbReference type="PANTHER" id="PTHR46577">
    <property type="entry name" value="HTH-TYPE TRANSCRIPTIONAL REGULATORY PROTEIN GABR"/>
    <property type="match status" value="1"/>
</dbReference>
<dbReference type="eggNOG" id="COG1167">
    <property type="taxonomic scope" value="Bacteria"/>
</dbReference>
<evidence type="ECO:0000256" key="2">
    <source>
        <dbReference type="ARBA" id="ARBA00022898"/>
    </source>
</evidence>
<dbReference type="InterPro" id="IPR015424">
    <property type="entry name" value="PyrdxlP-dep_Trfase"/>
</dbReference>
<dbReference type="Pfam" id="PF00155">
    <property type="entry name" value="Aminotran_1_2"/>
    <property type="match status" value="1"/>
</dbReference>
<dbReference type="SMART" id="SM00345">
    <property type="entry name" value="HTH_GNTR"/>
    <property type="match status" value="1"/>
</dbReference>
<reference evidence="7 8" key="1">
    <citation type="journal article" date="2013" name="Genome Announc.">
        <title>Genome sequences for three denitrifying bacterial strains isolated from a uranium- and nitrate-contaminated subsurface environment.</title>
        <authorList>
            <person name="Venkatramanan R."/>
            <person name="Prakash O."/>
            <person name="Woyke T."/>
            <person name="Chain P."/>
            <person name="Goodwin L.A."/>
            <person name="Watson D."/>
            <person name="Brooks S."/>
            <person name="Kostka J.E."/>
            <person name="Green S.J."/>
        </authorList>
    </citation>
    <scope>NUCLEOTIDE SEQUENCE [LARGE SCALE GENOMIC DNA]</scope>
    <source>
        <strain evidence="7 8">1NES1</strain>
    </source>
</reference>
<dbReference type="SUPFAM" id="SSF53383">
    <property type="entry name" value="PLP-dependent transferases"/>
    <property type="match status" value="1"/>
</dbReference>
<dbReference type="GO" id="GO:0030170">
    <property type="term" value="F:pyridoxal phosphate binding"/>
    <property type="evidence" value="ECO:0007669"/>
    <property type="project" value="InterPro"/>
</dbReference>
<evidence type="ECO:0000313" key="8">
    <source>
        <dbReference type="Proteomes" id="UP000005952"/>
    </source>
</evidence>
<feature type="domain" description="HTH gntR-type" evidence="6">
    <location>
        <begin position="17"/>
        <end position="85"/>
    </location>
</feature>
<dbReference type="Proteomes" id="UP000005952">
    <property type="component" value="Chromosome"/>
</dbReference>
<keyword evidence="5" id="KW-0804">Transcription</keyword>
<keyword evidence="3" id="KW-0805">Transcription regulation</keyword>
<dbReference type="InterPro" id="IPR000524">
    <property type="entry name" value="Tscrpt_reg_HTH_GntR"/>
</dbReference>
<dbReference type="Gene3D" id="3.40.640.10">
    <property type="entry name" value="Type I PLP-dependent aspartate aminotransferase-like (Major domain)"/>
    <property type="match status" value="1"/>
</dbReference>
<dbReference type="InterPro" id="IPR015421">
    <property type="entry name" value="PyrdxlP-dep_Trfase_major"/>
</dbReference>
<dbReference type="CDD" id="cd00609">
    <property type="entry name" value="AAT_like"/>
    <property type="match status" value="1"/>
</dbReference>
<dbReference type="HOGENOM" id="CLU_017584_0_1_5"/>
<keyword evidence="2" id="KW-0663">Pyridoxal phosphate</keyword>
<name>N0B9U4_9HYPH</name>
<comment type="similarity">
    <text evidence="1">In the C-terminal section; belongs to the class-I pyridoxal-phosphate-dependent aminotransferase family.</text>
</comment>
<dbReference type="InterPro" id="IPR051446">
    <property type="entry name" value="HTH_trans_reg/aminotransferase"/>
</dbReference>
<dbReference type="PANTHER" id="PTHR46577:SF1">
    <property type="entry name" value="HTH-TYPE TRANSCRIPTIONAL REGULATORY PROTEIN GABR"/>
    <property type="match status" value="1"/>
</dbReference>
<keyword evidence="8" id="KW-1185">Reference proteome</keyword>
<dbReference type="Gene3D" id="1.10.10.10">
    <property type="entry name" value="Winged helix-like DNA-binding domain superfamily/Winged helix DNA-binding domain"/>
    <property type="match status" value="1"/>
</dbReference>
<dbReference type="InterPro" id="IPR036390">
    <property type="entry name" value="WH_DNA-bd_sf"/>
</dbReference>
<evidence type="ECO:0000256" key="5">
    <source>
        <dbReference type="ARBA" id="ARBA00023163"/>
    </source>
</evidence>
<gene>
    <name evidence="7" type="ORF">HYPDE_25988</name>
</gene>
<dbReference type="KEGG" id="hdt:HYPDE_25988"/>
<dbReference type="EMBL" id="CP005587">
    <property type="protein sequence ID" value="AGK56880.1"/>
    <property type="molecule type" value="Genomic_DNA"/>
</dbReference>
<dbReference type="GO" id="GO:0003700">
    <property type="term" value="F:DNA-binding transcription factor activity"/>
    <property type="evidence" value="ECO:0007669"/>
    <property type="project" value="InterPro"/>
</dbReference>
<dbReference type="AlphaFoldDB" id="N0B9U4"/>
<accession>N0B9U4</accession>
<dbReference type="InterPro" id="IPR036388">
    <property type="entry name" value="WH-like_DNA-bd_sf"/>
</dbReference>